<sequence>MPKKGNELLFTSIGAIALNAHSKTVSYVTQDEISRFFQVAVQNEGEQTAVIIKGSENCLTLHLSSKERPLVKLAYDGVVQLKRDDVIQGLVFLQYTKNNKTSIFVLLISDPSTVTALEESIQKKNKSAILWSQACEA</sequence>
<gene>
    <name evidence="1" type="ORF">DILT_LOCUS2265</name>
</gene>
<evidence type="ECO:0000313" key="1">
    <source>
        <dbReference type="EMBL" id="VDK70636.1"/>
    </source>
</evidence>
<organism evidence="1 2">
    <name type="scientific">Dibothriocephalus latus</name>
    <name type="common">Fish tapeworm</name>
    <name type="synonym">Diphyllobothrium latum</name>
    <dbReference type="NCBI Taxonomy" id="60516"/>
    <lineage>
        <taxon>Eukaryota</taxon>
        <taxon>Metazoa</taxon>
        <taxon>Spiralia</taxon>
        <taxon>Lophotrochozoa</taxon>
        <taxon>Platyhelminthes</taxon>
        <taxon>Cestoda</taxon>
        <taxon>Eucestoda</taxon>
        <taxon>Diphyllobothriidea</taxon>
        <taxon>Diphyllobothriidae</taxon>
        <taxon>Dibothriocephalus</taxon>
    </lineage>
</organism>
<accession>A0A3P6S848</accession>
<name>A0A3P6S848_DIBLA</name>
<proteinExistence type="predicted"/>
<dbReference type="AlphaFoldDB" id="A0A3P6S848"/>
<protein>
    <submittedName>
        <fullName evidence="1">Uncharacterized protein</fullName>
    </submittedName>
</protein>
<keyword evidence="2" id="KW-1185">Reference proteome</keyword>
<reference evidence="1 2" key="1">
    <citation type="submission" date="2018-11" db="EMBL/GenBank/DDBJ databases">
        <authorList>
            <consortium name="Pathogen Informatics"/>
        </authorList>
    </citation>
    <scope>NUCLEOTIDE SEQUENCE [LARGE SCALE GENOMIC DNA]</scope>
</reference>
<dbReference type="OrthoDB" id="6222898at2759"/>
<evidence type="ECO:0000313" key="2">
    <source>
        <dbReference type="Proteomes" id="UP000281553"/>
    </source>
</evidence>
<dbReference type="EMBL" id="UYRU01041865">
    <property type="protein sequence ID" value="VDK70636.1"/>
    <property type="molecule type" value="Genomic_DNA"/>
</dbReference>
<dbReference type="Proteomes" id="UP000281553">
    <property type="component" value="Unassembled WGS sequence"/>
</dbReference>